<evidence type="ECO:0000313" key="4">
    <source>
        <dbReference type="Proteomes" id="UP001056132"/>
    </source>
</evidence>
<feature type="compositionally biased region" description="Polar residues" evidence="1">
    <location>
        <begin position="736"/>
        <end position="756"/>
    </location>
</feature>
<feature type="signal peptide" evidence="2">
    <location>
        <begin position="1"/>
        <end position="28"/>
    </location>
</feature>
<name>A0AAE9I1F2_9BURK</name>
<evidence type="ECO:0000256" key="1">
    <source>
        <dbReference type="SAM" id="MobiDB-lite"/>
    </source>
</evidence>
<feature type="chain" id="PRO_5041999252" evidence="2">
    <location>
        <begin position="29"/>
        <end position="811"/>
    </location>
</feature>
<feature type="region of interest" description="Disordered" evidence="1">
    <location>
        <begin position="724"/>
        <end position="811"/>
    </location>
</feature>
<dbReference type="KEGG" id="ccam:M5D45_15145"/>
<accession>A0AAE9I1F2</accession>
<feature type="compositionally biased region" description="Gly residues" evidence="1">
    <location>
        <begin position="779"/>
        <end position="811"/>
    </location>
</feature>
<organism evidence="3 4">
    <name type="scientific">Cupriavidus campinensis</name>
    <dbReference type="NCBI Taxonomy" id="151783"/>
    <lineage>
        <taxon>Bacteria</taxon>
        <taxon>Pseudomonadati</taxon>
        <taxon>Pseudomonadota</taxon>
        <taxon>Betaproteobacteria</taxon>
        <taxon>Burkholderiales</taxon>
        <taxon>Burkholderiaceae</taxon>
        <taxon>Cupriavidus</taxon>
    </lineage>
</organism>
<dbReference type="RefSeq" id="WP_250024805.1">
    <property type="nucleotide sequence ID" value="NZ_CP097330.1"/>
</dbReference>
<evidence type="ECO:0000256" key="2">
    <source>
        <dbReference type="SAM" id="SignalP"/>
    </source>
</evidence>
<gene>
    <name evidence="3" type="ORF">M5D45_15145</name>
</gene>
<reference evidence="3" key="1">
    <citation type="journal article" date="2022" name="Microbiol. Resour. Announc.">
        <title>Genome Sequence of Cupriavidus campinensis Strain G5, a Member of a Bacterial Consortium Capable of Polyethylene Degradation.</title>
        <authorList>
            <person name="Schneider B."/>
            <person name="Pfeiffer F."/>
            <person name="Dyall-Smith M."/>
            <person name="Kunte H.J."/>
        </authorList>
    </citation>
    <scope>NUCLEOTIDE SEQUENCE</scope>
    <source>
        <strain evidence="3">G5</strain>
    </source>
</reference>
<reference evidence="3" key="2">
    <citation type="submission" date="2022-05" db="EMBL/GenBank/DDBJ databases">
        <authorList>
            <person name="Kunte H.-J."/>
        </authorList>
    </citation>
    <scope>NUCLEOTIDE SEQUENCE</scope>
    <source>
        <strain evidence="3">G5</strain>
    </source>
</reference>
<dbReference type="AlphaFoldDB" id="A0AAE9I1F2"/>
<sequence>MSFRFMRGLSCRAMVALALLGAAAPTLAAQPPARSPLTPLTWPRNFDTAGDHIELYQPEIEKWDGTRMSGRAAVAVGPRDGTPTYGVVHFSATADIDKPSALVQLSQIQIESVEVPTRPDAADTVRQAVIARLPAKGLTVPLDQLQASYAVSQQLGRAVRVPVKNDVPQILFATTPTLLVHVDGEPAWRAVGGTSLERAINSRALLLREAGGELWLNAAGYWYKSESAGGAWAVVPSPPAALLGAASKIRANKAEPKPDPMLPASGKPPAQAPAVLLATQPAELVVTSGEPKMTPVGGTSLLTLSNADHAVFVDPSTNQYYVLLSGRWFRAPMLTGPWTHVTGNQLPADFARISPQDPKANVLVSVPGTPQAREAEIAATIPQTASVARAKATVAVVYDGTPKFVPITGTSLQYAVNTGTPVIEVDSNHYYAVSNGVWFTASVPGGPWHVATEVPSALYTIPPSSPIYYVTYVRIYSVTPETVVVGYTPGYMGVVVNPDGTVVYGTGYVYPPYVGAYYYGYPATYGYGAGFAVGVTEGFAFGFAAGAIWGAASPYWGPYWWGGGYGWNYVNVNQANFYGRWGQGTVTHAQGWNAWTGTQWRGTAGSGYNPATGARYQGSRGAAFNPYSGDYAAGRQGSFSNPSTGREGGGRGGVVGNEYTGNYAGGRQVAGYNAQTGRAGAAEFGVAGNTQTGDRTAASRGVVVNPNKNNAVAWNNGNVYAGHDGNVYQRTDDGWQQHTPNGWQPVQPNSDVQNRLDQQRQARDVGQQRFGNSAQQWQGRGGGFQGGGGRFGGGGFGGGGGGGGRFHGFRR</sequence>
<keyword evidence="2" id="KW-0732">Signal</keyword>
<protein>
    <submittedName>
        <fullName evidence="3">Carbohydrate-binding family V/XII</fullName>
    </submittedName>
</protein>
<dbReference type="Proteomes" id="UP001056132">
    <property type="component" value="Chromosome 1"/>
</dbReference>
<feature type="compositionally biased region" description="Polar residues" evidence="1">
    <location>
        <begin position="769"/>
        <end position="778"/>
    </location>
</feature>
<proteinExistence type="predicted"/>
<dbReference type="EMBL" id="CP097330">
    <property type="protein sequence ID" value="URF03820.1"/>
    <property type="molecule type" value="Genomic_DNA"/>
</dbReference>
<evidence type="ECO:0000313" key="3">
    <source>
        <dbReference type="EMBL" id="URF03820.1"/>
    </source>
</evidence>